<proteinExistence type="predicted"/>
<protein>
    <submittedName>
        <fullName evidence="1">Uncharacterized protein</fullName>
    </submittedName>
</protein>
<dbReference type="AlphaFoldDB" id="A0AAE3XPF9"/>
<organism evidence="1 2">
    <name type="scientific">Aureibacter tunicatorum</name>
    <dbReference type="NCBI Taxonomy" id="866807"/>
    <lineage>
        <taxon>Bacteria</taxon>
        <taxon>Pseudomonadati</taxon>
        <taxon>Bacteroidota</taxon>
        <taxon>Cytophagia</taxon>
        <taxon>Cytophagales</taxon>
        <taxon>Persicobacteraceae</taxon>
        <taxon>Aureibacter</taxon>
    </lineage>
</organism>
<dbReference type="RefSeq" id="WP_309939225.1">
    <property type="nucleotide sequence ID" value="NZ_AP025305.1"/>
</dbReference>
<comment type="caution">
    <text evidence="1">The sequence shown here is derived from an EMBL/GenBank/DDBJ whole genome shotgun (WGS) entry which is preliminary data.</text>
</comment>
<evidence type="ECO:0000313" key="2">
    <source>
        <dbReference type="Proteomes" id="UP001185092"/>
    </source>
</evidence>
<sequence>MTPRVLASVMNLYQVFSRYPLDKNMQASPIYGDKVKEWNLSISRKPMQEMNGDELSFLAFKVGYTWGTESDYKHFLPRFLELIASCQEGLIETFMVFQKLEYFDWHSWRKEENEAVNEFIEAFWEQMLNDDLRPFLFEDCFFTFYEILRYPDYLLNAWFESNSSFSLQRFCNLVADNEKLFLENKLSERFDSKYEKKIEASEKILKWARSSMKNKLKSRVNEIKDHDFQVSVYLAIGLLDDE</sequence>
<name>A0AAE3XPF9_9BACT</name>
<keyword evidence="2" id="KW-1185">Reference proteome</keyword>
<reference evidence="1" key="1">
    <citation type="submission" date="2023-07" db="EMBL/GenBank/DDBJ databases">
        <title>Genomic Encyclopedia of Type Strains, Phase IV (KMG-IV): sequencing the most valuable type-strain genomes for metagenomic binning, comparative biology and taxonomic classification.</title>
        <authorList>
            <person name="Goeker M."/>
        </authorList>
    </citation>
    <scope>NUCLEOTIDE SEQUENCE</scope>
    <source>
        <strain evidence="1">DSM 26174</strain>
    </source>
</reference>
<accession>A0AAE3XPF9</accession>
<dbReference type="EMBL" id="JAVDQD010000003">
    <property type="protein sequence ID" value="MDR6239536.1"/>
    <property type="molecule type" value="Genomic_DNA"/>
</dbReference>
<gene>
    <name evidence="1" type="ORF">HNQ88_002584</name>
</gene>
<evidence type="ECO:0000313" key="1">
    <source>
        <dbReference type="EMBL" id="MDR6239536.1"/>
    </source>
</evidence>
<dbReference type="Proteomes" id="UP001185092">
    <property type="component" value="Unassembled WGS sequence"/>
</dbReference>